<reference evidence="8" key="2">
    <citation type="submission" date="2023-06" db="EMBL/GenBank/DDBJ databases">
        <authorList>
            <consortium name="Lawrence Berkeley National Laboratory"/>
            <person name="Haridas S."/>
            <person name="Hensen N."/>
            <person name="Bonometti L."/>
            <person name="Westerberg I."/>
            <person name="Brannstrom I.O."/>
            <person name="Guillou S."/>
            <person name="Cros-Aarteil S."/>
            <person name="Calhoun S."/>
            <person name="Kuo A."/>
            <person name="Mondo S."/>
            <person name="Pangilinan J."/>
            <person name="Riley R."/>
            <person name="LaButti K."/>
            <person name="Andreopoulos B."/>
            <person name="Lipzen A."/>
            <person name="Chen C."/>
            <person name="Yanf M."/>
            <person name="Daum C."/>
            <person name="Ng V."/>
            <person name="Clum A."/>
            <person name="Steindorff A."/>
            <person name="Ohm R."/>
            <person name="Martin F."/>
            <person name="Silar P."/>
            <person name="Natvig D."/>
            <person name="Lalanne C."/>
            <person name="Gautier V."/>
            <person name="Ament-velasquez S.L."/>
            <person name="Kruys A."/>
            <person name="Hutchinson M.I."/>
            <person name="Powell A.J."/>
            <person name="Barry K."/>
            <person name="Miller A.N."/>
            <person name="Grigoriev I.V."/>
            <person name="Debuchy R."/>
            <person name="Gladieux P."/>
            <person name="Thoren M.H."/>
            <person name="Johannesson H."/>
        </authorList>
    </citation>
    <scope>NUCLEOTIDE SEQUENCE</scope>
    <source>
        <strain evidence="8">CBS 232.78</strain>
    </source>
</reference>
<organism evidence="8 9">
    <name type="scientific">Podospora didyma</name>
    <dbReference type="NCBI Taxonomy" id="330526"/>
    <lineage>
        <taxon>Eukaryota</taxon>
        <taxon>Fungi</taxon>
        <taxon>Dikarya</taxon>
        <taxon>Ascomycota</taxon>
        <taxon>Pezizomycotina</taxon>
        <taxon>Sordariomycetes</taxon>
        <taxon>Sordariomycetidae</taxon>
        <taxon>Sordariales</taxon>
        <taxon>Podosporaceae</taxon>
        <taxon>Podospora</taxon>
    </lineage>
</organism>
<keyword evidence="3" id="KW-0238">DNA-binding</keyword>
<dbReference type="CDD" id="cd00067">
    <property type="entry name" value="GAL4"/>
    <property type="match status" value="1"/>
</dbReference>
<dbReference type="PROSITE" id="PS50048">
    <property type="entry name" value="ZN2_CY6_FUNGAL_2"/>
    <property type="match status" value="1"/>
</dbReference>
<dbReference type="PANTHER" id="PTHR47540">
    <property type="entry name" value="THIAMINE REPRESSIBLE GENES REGULATORY PROTEIN THI5"/>
    <property type="match status" value="1"/>
</dbReference>
<dbReference type="GO" id="GO:0008270">
    <property type="term" value="F:zinc ion binding"/>
    <property type="evidence" value="ECO:0007669"/>
    <property type="project" value="InterPro"/>
</dbReference>
<evidence type="ECO:0000256" key="6">
    <source>
        <dbReference type="SAM" id="MobiDB-lite"/>
    </source>
</evidence>
<keyword evidence="9" id="KW-1185">Reference proteome</keyword>
<evidence type="ECO:0000259" key="7">
    <source>
        <dbReference type="PROSITE" id="PS50048"/>
    </source>
</evidence>
<comment type="subcellular location">
    <subcellularLocation>
        <location evidence="1">Nucleus</location>
    </subcellularLocation>
</comment>
<dbReference type="InterPro" id="IPR001138">
    <property type="entry name" value="Zn2Cys6_DnaBD"/>
</dbReference>
<dbReference type="SUPFAM" id="SSF57701">
    <property type="entry name" value="Zn2/Cys6 DNA-binding domain"/>
    <property type="match status" value="1"/>
</dbReference>
<evidence type="ECO:0000313" key="9">
    <source>
        <dbReference type="Proteomes" id="UP001285441"/>
    </source>
</evidence>
<dbReference type="InterPro" id="IPR051711">
    <property type="entry name" value="Stress_Response_Reg"/>
</dbReference>
<dbReference type="GO" id="GO:0045944">
    <property type="term" value="P:positive regulation of transcription by RNA polymerase II"/>
    <property type="evidence" value="ECO:0007669"/>
    <property type="project" value="TreeGrafter"/>
</dbReference>
<proteinExistence type="predicted"/>
<dbReference type="GO" id="GO:0043565">
    <property type="term" value="F:sequence-specific DNA binding"/>
    <property type="evidence" value="ECO:0007669"/>
    <property type="project" value="TreeGrafter"/>
</dbReference>
<evidence type="ECO:0000256" key="3">
    <source>
        <dbReference type="ARBA" id="ARBA00023125"/>
    </source>
</evidence>
<dbReference type="InterPro" id="IPR036864">
    <property type="entry name" value="Zn2-C6_fun-type_DNA-bd_sf"/>
</dbReference>
<dbReference type="GO" id="GO:0000981">
    <property type="term" value="F:DNA-binding transcription factor activity, RNA polymerase II-specific"/>
    <property type="evidence" value="ECO:0007669"/>
    <property type="project" value="InterPro"/>
</dbReference>
<dbReference type="CDD" id="cd12148">
    <property type="entry name" value="fungal_TF_MHR"/>
    <property type="match status" value="1"/>
</dbReference>
<reference evidence="8" key="1">
    <citation type="journal article" date="2023" name="Mol. Phylogenet. Evol.">
        <title>Genome-scale phylogeny and comparative genomics of the fungal order Sordariales.</title>
        <authorList>
            <person name="Hensen N."/>
            <person name="Bonometti L."/>
            <person name="Westerberg I."/>
            <person name="Brannstrom I.O."/>
            <person name="Guillou S."/>
            <person name="Cros-Aarteil S."/>
            <person name="Calhoun S."/>
            <person name="Haridas S."/>
            <person name="Kuo A."/>
            <person name="Mondo S."/>
            <person name="Pangilinan J."/>
            <person name="Riley R."/>
            <person name="LaButti K."/>
            <person name="Andreopoulos B."/>
            <person name="Lipzen A."/>
            <person name="Chen C."/>
            <person name="Yan M."/>
            <person name="Daum C."/>
            <person name="Ng V."/>
            <person name="Clum A."/>
            <person name="Steindorff A."/>
            <person name="Ohm R.A."/>
            <person name="Martin F."/>
            <person name="Silar P."/>
            <person name="Natvig D.O."/>
            <person name="Lalanne C."/>
            <person name="Gautier V."/>
            <person name="Ament-Velasquez S.L."/>
            <person name="Kruys A."/>
            <person name="Hutchinson M.I."/>
            <person name="Powell A.J."/>
            <person name="Barry K."/>
            <person name="Miller A.N."/>
            <person name="Grigoriev I.V."/>
            <person name="Debuchy R."/>
            <person name="Gladieux P."/>
            <person name="Hiltunen Thoren M."/>
            <person name="Johannesson H."/>
        </authorList>
    </citation>
    <scope>NUCLEOTIDE SEQUENCE</scope>
    <source>
        <strain evidence="8">CBS 232.78</strain>
    </source>
</reference>
<accession>A0AAE0U192</accession>
<dbReference type="Gene3D" id="4.10.240.10">
    <property type="entry name" value="Zn(2)-C6 fungal-type DNA-binding domain"/>
    <property type="match status" value="1"/>
</dbReference>
<gene>
    <name evidence="8" type="ORF">B0H63DRAFT_155648</name>
</gene>
<evidence type="ECO:0000256" key="2">
    <source>
        <dbReference type="ARBA" id="ARBA00023015"/>
    </source>
</evidence>
<keyword evidence="2" id="KW-0805">Transcription regulation</keyword>
<dbReference type="AlphaFoldDB" id="A0AAE0U192"/>
<keyword evidence="4" id="KW-0804">Transcription</keyword>
<dbReference type="Proteomes" id="UP001285441">
    <property type="component" value="Unassembled WGS sequence"/>
</dbReference>
<keyword evidence="5" id="KW-0539">Nucleus</keyword>
<comment type="caution">
    <text evidence="8">The sequence shown here is derived from an EMBL/GenBank/DDBJ whole genome shotgun (WGS) entry which is preliminary data.</text>
</comment>
<feature type="region of interest" description="Disordered" evidence="6">
    <location>
        <begin position="199"/>
        <end position="229"/>
    </location>
</feature>
<name>A0AAE0U192_9PEZI</name>
<protein>
    <recommendedName>
        <fullName evidence="7">Zn(2)-C6 fungal-type domain-containing protein</fullName>
    </recommendedName>
</protein>
<feature type="region of interest" description="Disordered" evidence="6">
    <location>
        <begin position="108"/>
        <end position="164"/>
    </location>
</feature>
<evidence type="ECO:0000256" key="5">
    <source>
        <dbReference type="ARBA" id="ARBA00023242"/>
    </source>
</evidence>
<evidence type="ECO:0000256" key="4">
    <source>
        <dbReference type="ARBA" id="ARBA00023163"/>
    </source>
</evidence>
<dbReference type="EMBL" id="JAULSW010000003">
    <property type="protein sequence ID" value="KAK3387308.1"/>
    <property type="molecule type" value="Genomic_DNA"/>
</dbReference>
<evidence type="ECO:0000313" key="8">
    <source>
        <dbReference type="EMBL" id="KAK3387308.1"/>
    </source>
</evidence>
<dbReference type="GO" id="GO:0005634">
    <property type="term" value="C:nucleus"/>
    <property type="evidence" value="ECO:0007669"/>
    <property type="project" value="UniProtKB-SubCell"/>
</dbReference>
<feature type="compositionally biased region" description="Polar residues" evidence="6">
    <location>
        <begin position="144"/>
        <end position="155"/>
    </location>
</feature>
<sequence>MFRQASQVPGLPSLRKLHKQGKTCTYEKPYIRGHATLLLLPSPDGVTRNISKARDKDGGLICRARGWAVRAVRACDSCRALRCACSRKLPCSVCFINRSQCIYHQRENGIPPPDDADADADAEGDGDSHVHDGAGNSDEEDSIITGNSSAHQANEASWRPTAPGIGPLQLGRRYAGEEKPPVVFIHRAWEKLAQTLRRNHRAGGGRVVDPRPRSSDDQPFEHSAPLQGPNRDQWFHLQREYFNGWNGTFRFLHRPAVASWLDRVEKNASDGADLSRHVGHARAALVLMTMALGTLLLEKEFAHMKRDKKTEWIYTLNSSDQICAASVAPTDAETTSPKLESV</sequence>
<evidence type="ECO:0000256" key="1">
    <source>
        <dbReference type="ARBA" id="ARBA00004123"/>
    </source>
</evidence>
<feature type="compositionally biased region" description="Acidic residues" evidence="6">
    <location>
        <begin position="114"/>
        <end position="125"/>
    </location>
</feature>
<feature type="compositionally biased region" description="Basic and acidic residues" evidence="6">
    <location>
        <begin position="208"/>
        <end position="220"/>
    </location>
</feature>
<feature type="domain" description="Zn(2)-C6 fungal-type" evidence="7">
    <location>
        <begin position="74"/>
        <end position="103"/>
    </location>
</feature>
<dbReference type="PANTHER" id="PTHR47540:SF2">
    <property type="entry name" value="ZN(II)2CYS6 TRANSCRIPTION FACTOR (EUROFUNG)"/>
    <property type="match status" value="1"/>
</dbReference>